<dbReference type="Gene3D" id="3.20.20.80">
    <property type="entry name" value="Glycosidases"/>
    <property type="match status" value="1"/>
</dbReference>
<dbReference type="GO" id="GO:0042124">
    <property type="term" value="F:1,3-beta-glucanosyltransferase activity"/>
    <property type="evidence" value="ECO:0007669"/>
    <property type="project" value="TreeGrafter"/>
</dbReference>
<keyword evidence="4 9" id="KW-0808">Transferase</keyword>
<feature type="compositionally biased region" description="Low complexity" evidence="10">
    <location>
        <begin position="406"/>
        <end position="438"/>
    </location>
</feature>
<gene>
    <name evidence="11" type="primary">GEL1_2</name>
    <name evidence="11" type="ORF">LTR62_006709</name>
</gene>
<dbReference type="FunFam" id="3.20.20.80:FF:000032">
    <property type="entry name" value="1,3-beta-glucanosyltransferase"/>
    <property type="match status" value="1"/>
</dbReference>
<evidence type="ECO:0000313" key="12">
    <source>
        <dbReference type="Proteomes" id="UP001310890"/>
    </source>
</evidence>
<evidence type="ECO:0000256" key="6">
    <source>
        <dbReference type="ARBA" id="ARBA00023136"/>
    </source>
</evidence>
<organism evidence="11 12">
    <name type="scientific">Meristemomyces frigidus</name>
    <dbReference type="NCBI Taxonomy" id="1508187"/>
    <lineage>
        <taxon>Eukaryota</taxon>
        <taxon>Fungi</taxon>
        <taxon>Dikarya</taxon>
        <taxon>Ascomycota</taxon>
        <taxon>Pezizomycotina</taxon>
        <taxon>Dothideomycetes</taxon>
        <taxon>Dothideomycetidae</taxon>
        <taxon>Mycosphaerellales</taxon>
        <taxon>Teratosphaeriaceae</taxon>
        <taxon>Meristemomyces</taxon>
    </lineage>
</organism>
<dbReference type="PANTHER" id="PTHR31468:SF5">
    <property type="entry name" value="1,3-BETA-GLUCANOSYLTRANSFERASE GAS5"/>
    <property type="match status" value="1"/>
</dbReference>
<evidence type="ECO:0000256" key="4">
    <source>
        <dbReference type="ARBA" id="ARBA00022679"/>
    </source>
</evidence>
<dbReference type="PANTHER" id="PTHR31468">
    <property type="entry name" value="1,3-BETA-GLUCANOSYLTRANSFERASE GAS1"/>
    <property type="match status" value="1"/>
</dbReference>
<evidence type="ECO:0000256" key="1">
    <source>
        <dbReference type="ARBA" id="ARBA00004609"/>
    </source>
</evidence>
<feature type="chain" id="PRO_5042671776" description="1,3-beta-glucanosyltransferase" evidence="9">
    <location>
        <begin position="19"/>
        <end position="476"/>
    </location>
</feature>
<dbReference type="InterPro" id="IPR017853">
    <property type="entry name" value="GH"/>
</dbReference>
<accession>A0AAN7YTC4</accession>
<dbReference type="EC" id="2.4.1.-" evidence="9"/>
<keyword evidence="6 9" id="KW-0472">Membrane</keyword>
<evidence type="ECO:0000256" key="2">
    <source>
        <dbReference type="ARBA" id="ARBA00007528"/>
    </source>
</evidence>
<dbReference type="InterPro" id="IPR004886">
    <property type="entry name" value="Glucanosyltransferase"/>
</dbReference>
<protein>
    <recommendedName>
        <fullName evidence="9">1,3-beta-glucanosyltransferase</fullName>
        <ecNumber evidence="9">2.4.1.-</ecNumber>
    </recommendedName>
</protein>
<evidence type="ECO:0000256" key="3">
    <source>
        <dbReference type="ARBA" id="ARBA00022622"/>
    </source>
</evidence>
<sequence>MKAAFGLVAATAAALVAATPAQLVARASASSSAAASGTSSGSLPVVTVKGNAFFAGNDRFYIRGVDYQPGGSSGTAGSDGASDPIADAAGCKRDIVEFQKLGINTVRVYTVDNSASHDECMSALAAAGIYLALDVNSPHYSLNRGDPAPSYNPTYLQSVFATIDAFANYTNTLLFFSGNEVINDDNTTNCAPYVKAVTRDMKQYIGSRGYRPIPVGYSAADVESNRYNMAQYMNCGTDDQRSDFFAFNDYSWCDPSSYTQAGWDQKVALFGNYSLPLFLSEYGCIKGPRNFEEVSALYGTDMTPVYSGGLVYEYSEEGNNYGLVTINGDTVNETPALASLATALKNNPVSGDGGYKSTAGPASVCPSSSGTWEVTDFTGAQLPAIPDGAVQYMKSGAGKGPGLSGTGSQNAGGASSSTATPGSAAVSNTASSHSGSASSTASSSAAQALLVGELGMAPFVCGAVVLVSTLFGAALV</sequence>
<evidence type="ECO:0000256" key="5">
    <source>
        <dbReference type="ARBA" id="ARBA00022729"/>
    </source>
</evidence>
<dbReference type="EMBL" id="JAVRRL010000006">
    <property type="protein sequence ID" value="KAK5116988.1"/>
    <property type="molecule type" value="Genomic_DNA"/>
</dbReference>
<dbReference type="AlphaFoldDB" id="A0AAN7YTC4"/>
<dbReference type="GO" id="GO:0098552">
    <property type="term" value="C:side of membrane"/>
    <property type="evidence" value="ECO:0007669"/>
    <property type="project" value="UniProtKB-KW"/>
</dbReference>
<dbReference type="GO" id="GO:0071970">
    <property type="term" value="P:fungal-type cell wall (1-&gt;3)-beta-D-glucan biosynthetic process"/>
    <property type="evidence" value="ECO:0007669"/>
    <property type="project" value="TreeGrafter"/>
</dbReference>
<dbReference type="GO" id="GO:0031505">
    <property type="term" value="P:fungal-type cell wall organization"/>
    <property type="evidence" value="ECO:0007669"/>
    <property type="project" value="TreeGrafter"/>
</dbReference>
<evidence type="ECO:0000256" key="9">
    <source>
        <dbReference type="RuleBase" id="RU361209"/>
    </source>
</evidence>
<keyword evidence="7" id="KW-0325">Glycoprotein</keyword>
<dbReference type="GO" id="GO:0005886">
    <property type="term" value="C:plasma membrane"/>
    <property type="evidence" value="ECO:0007669"/>
    <property type="project" value="UniProtKB-SubCell"/>
</dbReference>
<comment type="subcellular location">
    <subcellularLocation>
        <location evidence="1 9">Cell membrane</location>
        <topology evidence="1 9">Lipid-anchor</topology>
        <topology evidence="1 9">GPI-anchor</topology>
    </subcellularLocation>
</comment>
<dbReference type="SUPFAM" id="SSF51445">
    <property type="entry name" value="(Trans)glycosidases"/>
    <property type="match status" value="1"/>
</dbReference>
<dbReference type="Proteomes" id="UP001310890">
    <property type="component" value="Unassembled WGS sequence"/>
</dbReference>
<keyword evidence="3 9" id="KW-0336">GPI-anchor</keyword>
<evidence type="ECO:0000256" key="10">
    <source>
        <dbReference type="SAM" id="MobiDB-lite"/>
    </source>
</evidence>
<feature type="signal peptide" evidence="9">
    <location>
        <begin position="1"/>
        <end position="18"/>
    </location>
</feature>
<reference evidence="11" key="1">
    <citation type="submission" date="2023-08" db="EMBL/GenBank/DDBJ databases">
        <title>Black Yeasts Isolated from many extreme environments.</title>
        <authorList>
            <person name="Coleine C."/>
            <person name="Stajich J.E."/>
            <person name="Selbmann L."/>
        </authorList>
    </citation>
    <scope>NUCLEOTIDE SEQUENCE</scope>
    <source>
        <strain evidence="11">CCFEE 5401</strain>
    </source>
</reference>
<keyword evidence="5 9" id="KW-0732">Signal</keyword>
<evidence type="ECO:0000256" key="7">
    <source>
        <dbReference type="ARBA" id="ARBA00023180"/>
    </source>
</evidence>
<comment type="similarity">
    <text evidence="2 9">Belongs to the glycosyl hydrolase 72 family.</text>
</comment>
<evidence type="ECO:0000256" key="8">
    <source>
        <dbReference type="ARBA" id="ARBA00023288"/>
    </source>
</evidence>
<evidence type="ECO:0000313" key="11">
    <source>
        <dbReference type="EMBL" id="KAK5116988.1"/>
    </source>
</evidence>
<name>A0AAN7YTC4_9PEZI</name>
<keyword evidence="8 9" id="KW-0449">Lipoprotein</keyword>
<proteinExistence type="inferred from homology"/>
<feature type="region of interest" description="Disordered" evidence="10">
    <location>
        <begin position="396"/>
        <end position="438"/>
    </location>
</feature>
<dbReference type="Pfam" id="PF03198">
    <property type="entry name" value="Glyco_hydro_72"/>
    <property type="match status" value="1"/>
</dbReference>
<comment type="caution">
    <text evidence="11">The sequence shown here is derived from an EMBL/GenBank/DDBJ whole genome shotgun (WGS) entry which is preliminary data.</text>
</comment>
<comment type="function">
    <text evidence="9">Splits internally a 1,3-beta-glucan molecule and transfers the newly generated reducing end (the donor) to the non-reducing end of another 1,3-beta-glucan molecule (the acceptor) forming a 1,3-beta linkage, resulting in the elongation of 1,3-beta-glucan chains in the cell wall.</text>
</comment>